<proteinExistence type="predicted"/>
<dbReference type="EMBL" id="FNTH01000001">
    <property type="protein sequence ID" value="SEC80675.1"/>
    <property type="molecule type" value="Genomic_DNA"/>
</dbReference>
<sequence length="84" mass="9172">MAGTKSRPFCLSGFVGWVERSDTHQLPPRGGMMGIAALHPSYASESCGARNTLFTILVDPMFTTFMRRAFTKTRDATRVACAIA</sequence>
<protein>
    <submittedName>
        <fullName evidence="1">Uncharacterized protein</fullName>
    </submittedName>
</protein>
<accession>A0A1H4VIC8</accession>
<evidence type="ECO:0000313" key="1">
    <source>
        <dbReference type="EMBL" id="SEC80675.1"/>
    </source>
</evidence>
<evidence type="ECO:0000313" key="2">
    <source>
        <dbReference type="Proteomes" id="UP000198992"/>
    </source>
</evidence>
<name>A0A1H4VIC8_9BRAD</name>
<gene>
    <name evidence="1" type="ORF">SAMN05444164_2802</name>
</gene>
<organism evidence="1 2">
    <name type="scientific">Bradyrhizobium erythrophlei</name>
    <dbReference type="NCBI Taxonomy" id="1437360"/>
    <lineage>
        <taxon>Bacteria</taxon>
        <taxon>Pseudomonadati</taxon>
        <taxon>Pseudomonadota</taxon>
        <taxon>Alphaproteobacteria</taxon>
        <taxon>Hyphomicrobiales</taxon>
        <taxon>Nitrobacteraceae</taxon>
        <taxon>Bradyrhizobium</taxon>
    </lineage>
</organism>
<dbReference type="AlphaFoldDB" id="A0A1H4VIC8"/>
<dbReference type="Proteomes" id="UP000198992">
    <property type="component" value="Unassembled WGS sequence"/>
</dbReference>
<reference evidence="1 2" key="1">
    <citation type="submission" date="2016-10" db="EMBL/GenBank/DDBJ databases">
        <authorList>
            <person name="de Groot N.N."/>
        </authorList>
    </citation>
    <scope>NUCLEOTIDE SEQUENCE [LARGE SCALE GENOMIC DNA]</scope>
    <source>
        <strain evidence="1 2">MT12</strain>
    </source>
</reference>